<organism evidence="9 10">
    <name type="scientific">Brenthis ino</name>
    <name type="common">lesser marbled fritillary</name>
    <dbReference type="NCBI Taxonomy" id="405034"/>
    <lineage>
        <taxon>Eukaryota</taxon>
        <taxon>Metazoa</taxon>
        <taxon>Ecdysozoa</taxon>
        <taxon>Arthropoda</taxon>
        <taxon>Hexapoda</taxon>
        <taxon>Insecta</taxon>
        <taxon>Pterygota</taxon>
        <taxon>Neoptera</taxon>
        <taxon>Endopterygota</taxon>
        <taxon>Lepidoptera</taxon>
        <taxon>Glossata</taxon>
        <taxon>Ditrysia</taxon>
        <taxon>Papilionoidea</taxon>
        <taxon>Nymphalidae</taxon>
        <taxon>Heliconiinae</taxon>
        <taxon>Argynnini</taxon>
        <taxon>Brenthis</taxon>
    </lineage>
</organism>
<evidence type="ECO:0000256" key="4">
    <source>
        <dbReference type="ARBA" id="ARBA00023157"/>
    </source>
</evidence>
<accession>A0A8J9VGC1</accession>
<evidence type="ECO:0000256" key="2">
    <source>
        <dbReference type="ARBA" id="ARBA00022487"/>
    </source>
</evidence>
<dbReference type="PANTHER" id="PTHR43142:SF1">
    <property type="entry name" value="CARBOXYLIC ESTER HYDROLASE"/>
    <property type="match status" value="1"/>
</dbReference>
<dbReference type="SUPFAM" id="SSF53474">
    <property type="entry name" value="alpha/beta-Hydrolases"/>
    <property type="match status" value="1"/>
</dbReference>
<dbReference type="OrthoDB" id="19653at2759"/>
<reference evidence="9" key="1">
    <citation type="submission" date="2021-12" db="EMBL/GenBank/DDBJ databases">
        <authorList>
            <person name="Martin H S."/>
        </authorList>
    </citation>
    <scope>NUCLEOTIDE SEQUENCE</scope>
</reference>
<dbReference type="InterPro" id="IPR002018">
    <property type="entry name" value="CarbesteraseB"/>
</dbReference>
<keyword evidence="2" id="KW-0719">Serine esterase</keyword>
<feature type="non-terminal residue" evidence="9">
    <location>
        <position position="594"/>
    </location>
</feature>
<evidence type="ECO:0000256" key="3">
    <source>
        <dbReference type="ARBA" id="ARBA00022801"/>
    </source>
</evidence>
<dbReference type="Proteomes" id="UP000838878">
    <property type="component" value="Chromosome 9"/>
</dbReference>
<comment type="similarity">
    <text evidence="1 6">Belongs to the type-B carboxylesterase/lipase family.</text>
</comment>
<keyword evidence="3 6" id="KW-0378">Hydrolase</keyword>
<keyword evidence="4" id="KW-1015">Disulfide bond</keyword>
<dbReference type="EMBL" id="OV170229">
    <property type="protein sequence ID" value="CAH0731222.1"/>
    <property type="molecule type" value="Genomic_DNA"/>
</dbReference>
<dbReference type="InterPro" id="IPR029058">
    <property type="entry name" value="AB_hydrolase_fold"/>
</dbReference>
<dbReference type="Pfam" id="PF00135">
    <property type="entry name" value="COesterase"/>
    <property type="match status" value="1"/>
</dbReference>
<feature type="compositionally biased region" description="Basic and acidic residues" evidence="7">
    <location>
        <begin position="1"/>
        <end position="10"/>
    </location>
</feature>
<dbReference type="PROSITE" id="PS00122">
    <property type="entry name" value="CARBOXYLESTERASE_B_1"/>
    <property type="match status" value="1"/>
</dbReference>
<proteinExistence type="inferred from homology"/>
<sequence>MEESVVKLEPFESSSSESDYRDVEEENVEPIAKEQQHLEDISHLDPLVTVNTGMQKRQRKQPERYGYANICTSVGEDGMSYAEAISGPEKQQWLQAMAEELRSFQDNNAWEVVDRPDNIAQPYPKFKSTFKAYNDSIVCPQIKDGIFMGTLDCLRLNIFAPTSASFRNRLPIMVLIHGGGFIFGYSSRYSYGPKHLVRHDVILVTFNYRLGPYGFMCLDTPGVPGNQGLKDQLLLLRWVKAHIASFGGDVNKITLIGESSGSVCAEAHLLSKQEKLYTKLILESGVVAKPGIIIDSDPTMPIKISERMGFKTKNVSEALSFLTKSDPKWVVTTYNEQKITLGICIEKEFENVESFLTEHPLNLGTPQVKEMPILAGYNNREGLMMDALKPYDYFKKENFLRDSLEKIFNYDESFIEMEKIVHRFYFGDREITDDFRHRVIDFISDFYFNHPIQGTLDKLYNCGANIFQYLFSYDGGINYIKNKYKITSEGAAHGDELEYLFVLKEKTACSSNDQVMIDRMTKLWTNFAKTGDPTPHTTSLLPVKWMPITGNSTNYLNIDSELSMDVRPFNDRLSFWELFFKANKRKLKGYRENI</sequence>
<dbReference type="GO" id="GO:0052689">
    <property type="term" value="F:carboxylic ester hydrolase activity"/>
    <property type="evidence" value="ECO:0007669"/>
    <property type="project" value="UniProtKB-KW"/>
</dbReference>
<evidence type="ECO:0000313" key="10">
    <source>
        <dbReference type="Proteomes" id="UP000838878"/>
    </source>
</evidence>
<evidence type="ECO:0000313" key="9">
    <source>
        <dbReference type="EMBL" id="CAH0731222.1"/>
    </source>
</evidence>
<protein>
    <recommendedName>
        <fullName evidence="6">Carboxylic ester hydrolase</fullName>
        <ecNumber evidence="6">3.1.1.-</ecNumber>
    </recommendedName>
</protein>
<keyword evidence="5" id="KW-0325">Glycoprotein</keyword>
<evidence type="ECO:0000259" key="8">
    <source>
        <dbReference type="Pfam" id="PF00135"/>
    </source>
</evidence>
<gene>
    <name evidence="9" type="ORF">BINO364_LOCUS16119</name>
</gene>
<keyword evidence="10" id="KW-1185">Reference proteome</keyword>
<dbReference type="EC" id="3.1.1.-" evidence="6"/>
<dbReference type="AlphaFoldDB" id="A0A8J9VGC1"/>
<feature type="region of interest" description="Disordered" evidence="7">
    <location>
        <begin position="1"/>
        <end position="34"/>
    </location>
</feature>
<dbReference type="Gene3D" id="3.40.50.1820">
    <property type="entry name" value="alpha/beta hydrolase"/>
    <property type="match status" value="1"/>
</dbReference>
<name>A0A8J9VGC1_9NEOP</name>
<evidence type="ECO:0000256" key="1">
    <source>
        <dbReference type="ARBA" id="ARBA00005964"/>
    </source>
</evidence>
<dbReference type="PANTHER" id="PTHR43142">
    <property type="entry name" value="CARBOXYLIC ESTER HYDROLASE"/>
    <property type="match status" value="1"/>
</dbReference>
<evidence type="ECO:0000256" key="5">
    <source>
        <dbReference type="ARBA" id="ARBA00023180"/>
    </source>
</evidence>
<dbReference type="InterPro" id="IPR019826">
    <property type="entry name" value="Carboxylesterase_B_AS"/>
</dbReference>
<evidence type="ECO:0000256" key="7">
    <source>
        <dbReference type="SAM" id="MobiDB-lite"/>
    </source>
</evidence>
<feature type="domain" description="Carboxylesterase type B" evidence="8">
    <location>
        <begin position="120"/>
        <end position="576"/>
    </location>
</feature>
<evidence type="ECO:0000256" key="6">
    <source>
        <dbReference type="RuleBase" id="RU361235"/>
    </source>
</evidence>